<dbReference type="InterPro" id="IPR006120">
    <property type="entry name" value="Resolvase_HTH_dom"/>
</dbReference>
<dbReference type="Pfam" id="PF00239">
    <property type="entry name" value="Resolvase"/>
    <property type="match status" value="1"/>
</dbReference>
<evidence type="ECO:0000313" key="8">
    <source>
        <dbReference type="EMBL" id="VCT93301.1"/>
    </source>
</evidence>
<evidence type="ECO:0000256" key="6">
    <source>
        <dbReference type="PROSITE-ProRule" id="PRU10137"/>
    </source>
</evidence>
<dbReference type="AlphaFoldDB" id="A0A9Q9PCE4"/>
<dbReference type="InterPro" id="IPR006118">
    <property type="entry name" value="Recombinase_CS"/>
</dbReference>
<feature type="domain" description="Resolvase/invertase-type recombinase catalytic" evidence="7">
    <location>
        <begin position="1"/>
        <end position="144"/>
    </location>
</feature>
<accession>A0A9Q9PCE4</accession>
<dbReference type="InterPro" id="IPR036162">
    <property type="entry name" value="Resolvase-like_N_sf"/>
</dbReference>
<dbReference type="GO" id="GO:0015074">
    <property type="term" value="P:DNA integration"/>
    <property type="evidence" value="ECO:0007669"/>
    <property type="project" value="UniProtKB-KW"/>
</dbReference>
<keyword evidence="4" id="KW-0233">DNA recombination</keyword>
<organism evidence="8">
    <name type="scientific">Bacillus pumilus</name>
    <name type="common">Bacillus mesentericus</name>
    <dbReference type="NCBI Taxonomy" id="1408"/>
    <lineage>
        <taxon>Bacteria</taxon>
        <taxon>Bacillati</taxon>
        <taxon>Bacillota</taxon>
        <taxon>Bacilli</taxon>
        <taxon>Bacillales</taxon>
        <taxon>Bacillaceae</taxon>
        <taxon>Bacillus</taxon>
    </lineage>
</organism>
<dbReference type="CDD" id="cd03768">
    <property type="entry name" value="SR_ResInv"/>
    <property type="match status" value="1"/>
</dbReference>
<dbReference type="PANTHER" id="PTHR30461">
    <property type="entry name" value="DNA-INVERTASE FROM LAMBDOID PROPHAGE"/>
    <property type="match status" value="1"/>
</dbReference>
<proteinExistence type="inferred from homology"/>
<dbReference type="InterPro" id="IPR006119">
    <property type="entry name" value="Resolv_N"/>
</dbReference>
<dbReference type="PROSITE" id="PS00397">
    <property type="entry name" value="RECOMBINASES_1"/>
    <property type="match status" value="1"/>
</dbReference>
<keyword evidence="8" id="KW-0614">Plasmid</keyword>
<dbReference type="GO" id="GO:0000150">
    <property type="term" value="F:DNA strand exchange activity"/>
    <property type="evidence" value="ECO:0007669"/>
    <property type="project" value="InterPro"/>
</dbReference>
<evidence type="ECO:0000256" key="2">
    <source>
        <dbReference type="ARBA" id="ARBA00022908"/>
    </source>
</evidence>
<geneLocation type="plasmid" evidence="8">
    <name>p576</name>
</geneLocation>
<keyword evidence="3" id="KW-0238">DNA-binding</keyword>
<dbReference type="GO" id="GO:0003677">
    <property type="term" value="F:DNA binding"/>
    <property type="evidence" value="ECO:0007669"/>
    <property type="project" value="UniProtKB-KW"/>
</dbReference>
<sequence>MIFGYARVSSVDQNLDRQVKELEKYGCDKIFQEKRSGKNFDRPVYREMRSKMRFHDVLVVHDLYRFGRNKEEIRNEWKRLIDEEIDIVVLNMPILNTRQYKELPGAGQLVSDLVLTLLSWLAEDDRKRILQAQKEGIALAKQKGVYKGTEKKYHPEAKGKNKVIYDEIVRSLNNKEPVMSIHKRVGVARNTIYKIKRELNL</sequence>
<dbReference type="Gene3D" id="1.10.10.60">
    <property type="entry name" value="Homeodomain-like"/>
    <property type="match status" value="1"/>
</dbReference>
<evidence type="ECO:0000256" key="5">
    <source>
        <dbReference type="PIRSR" id="PIRSR606118-50"/>
    </source>
</evidence>
<dbReference type="SMART" id="SM00857">
    <property type="entry name" value="Resolvase"/>
    <property type="match status" value="1"/>
</dbReference>
<keyword evidence="2" id="KW-0229">DNA integration</keyword>
<dbReference type="InterPro" id="IPR050639">
    <property type="entry name" value="SSR_resolvase"/>
</dbReference>
<evidence type="ECO:0000259" key="7">
    <source>
        <dbReference type="PROSITE" id="PS51736"/>
    </source>
</evidence>
<dbReference type="EMBL" id="LR026976">
    <property type="protein sequence ID" value="VCT93301.1"/>
    <property type="molecule type" value="Genomic_DNA"/>
</dbReference>
<dbReference type="RefSeq" id="WP_122630930.1">
    <property type="nucleotide sequence ID" value="NZ_LR026976.1"/>
</dbReference>
<comment type="similarity">
    <text evidence="1">Belongs to the site-specific recombinase resolvase family.</text>
</comment>
<feature type="active site" description="O-(5'-phospho-DNA)-serine intermediate" evidence="5 6">
    <location>
        <position position="9"/>
    </location>
</feature>
<dbReference type="PANTHER" id="PTHR30461:SF26">
    <property type="entry name" value="RESOLVASE HOMOLOG YNEB"/>
    <property type="match status" value="1"/>
</dbReference>
<evidence type="ECO:0000256" key="4">
    <source>
        <dbReference type="ARBA" id="ARBA00023172"/>
    </source>
</evidence>
<dbReference type="Gene3D" id="3.40.50.1390">
    <property type="entry name" value="Resolvase, N-terminal catalytic domain"/>
    <property type="match status" value="1"/>
</dbReference>
<evidence type="ECO:0000256" key="1">
    <source>
        <dbReference type="ARBA" id="ARBA00009913"/>
    </source>
</evidence>
<gene>
    <name evidence="8" type="primary">res576</name>
    <name evidence="8" type="ORF">SBRMV_016</name>
</gene>
<evidence type="ECO:0000256" key="3">
    <source>
        <dbReference type="ARBA" id="ARBA00023125"/>
    </source>
</evidence>
<dbReference type="Pfam" id="PF02796">
    <property type="entry name" value="HTH_7"/>
    <property type="match status" value="1"/>
</dbReference>
<dbReference type="SUPFAM" id="SSF53041">
    <property type="entry name" value="Resolvase-like"/>
    <property type="match status" value="1"/>
</dbReference>
<name>A0A9Q9PCE4_BACPU</name>
<protein>
    <submittedName>
        <fullName evidence="8">Serine recombinase</fullName>
    </submittedName>
</protein>
<reference evidence="8" key="1">
    <citation type="submission" date="2018-10" db="EMBL/GenBank/DDBJ databases">
        <authorList>
            <person name="Singh K. P."/>
            <person name="Ramachandran G."/>
            <person name="Val-Calvo J."/>
            <person name="Meijer J.J. W."/>
            <person name="Miguel-Arribas A."/>
            <person name="Gago Cordoba C."/>
        </authorList>
    </citation>
    <scope>NUCLEOTIDE SEQUENCE</scope>
    <source>
        <strain evidence="8">1</strain>
        <plasmid evidence="8">p576</plasmid>
    </source>
</reference>
<dbReference type="PROSITE" id="PS51736">
    <property type="entry name" value="RECOMBINASES_3"/>
    <property type="match status" value="1"/>
</dbReference>